<organism evidence="1 2">
    <name type="scientific">Zhongshania marina</name>
    <dbReference type="NCBI Taxonomy" id="2304603"/>
    <lineage>
        <taxon>Bacteria</taxon>
        <taxon>Pseudomonadati</taxon>
        <taxon>Pseudomonadota</taxon>
        <taxon>Gammaproteobacteria</taxon>
        <taxon>Cellvibrionales</taxon>
        <taxon>Spongiibacteraceae</taxon>
        <taxon>Zhongshania</taxon>
    </lineage>
</organism>
<protein>
    <submittedName>
        <fullName evidence="1">Uncharacterized protein</fullName>
    </submittedName>
</protein>
<comment type="caution">
    <text evidence="1">The sequence shown here is derived from an EMBL/GenBank/DDBJ whole genome shotgun (WGS) entry which is preliminary data.</text>
</comment>
<sequence>MHKLKIKPELLSLLSSTEFSTFSSDELSEAYLKLDINPALSKKRVQQFINRNIERLMSAGLVIEEQTRSGTAKHYHITNKFHPANYSVGSPHGNRLPNDLVNTKSNTSCFSNLKKQLQIHKLDLLTTISETEEYEVLSNKLPNQREELQELYNDARIRYSKTLGRIKAIELLLSKCLA</sequence>
<dbReference type="OrthoDB" id="9128705at2"/>
<name>A0A2S4HE64_9GAMM</name>
<reference evidence="1" key="1">
    <citation type="submission" date="2018-01" db="EMBL/GenBank/DDBJ databases">
        <authorList>
            <person name="Yu X.-D."/>
        </authorList>
    </citation>
    <scope>NUCLEOTIDE SEQUENCE</scope>
    <source>
        <strain evidence="1">ZX-21</strain>
    </source>
</reference>
<proteinExistence type="predicted"/>
<dbReference type="EMBL" id="PQGG01000030">
    <property type="protein sequence ID" value="POP52257.1"/>
    <property type="molecule type" value="Genomic_DNA"/>
</dbReference>
<dbReference type="RefSeq" id="WP_103684873.1">
    <property type="nucleotide sequence ID" value="NZ_PQGG01000030.1"/>
</dbReference>
<dbReference type="AlphaFoldDB" id="A0A2S4HE64"/>
<gene>
    <name evidence="1" type="ORF">C0068_12830</name>
</gene>
<evidence type="ECO:0000313" key="2">
    <source>
        <dbReference type="Proteomes" id="UP000237222"/>
    </source>
</evidence>
<accession>A0A2S4HE64</accession>
<dbReference type="Proteomes" id="UP000237222">
    <property type="component" value="Unassembled WGS sequence"/>
</dbReference>
<evidence type="ECO:0000313" key="1">
    <source>
        <dbReference type="EMBL" id="POP52257.1"/>
    </source>
</evidence>